<dbReference type="Proteomes" id="UP000472676">
    <property type="component" value="Unassembled WGS sequence"/>
</dbReference>
<evidence type="ECO:0000313" key="4">
    <source>
        <dbReference type="Proteomes" id="UP000472676"/>
    </source>
</evidence>
<dbReference type="EMBL" id="JAAMOW010000007">
    <property type="protein sequence ID" value="NGY05807.1"/>
    <property type="molecule type" value="Genomic_DNA"/>
</dbReference>
<dbReference type="Gene3D" id="3.40.960.10">
    <property type="entry name" value="VSR Endonuclease"/>
    <property type="match status" value="1"/>
</dbReference>
<proteinExistence type="predicted"/>
<dbReference type="Pfam" id="PF10881">
    <property type="entry name" value="DUF2726"/>
    <property type="match status" value="1"/>
</dbReference>
<sequence length="157" mass="17779">MSVLLKRASTPSKPNLAKGKLDTSGAWPLQRRDLMQRSEAVLFHRFSEALPDHVILAQVAMQSFLKVRQGERQAQAWQWKFDKKYVDFVICDQNFAIIAVVELDGASHRDEKQAERDRDKSRALSAAGIRLVRLEPERLPSGQAIRELLGITVTNLS</sequence>
<reference evidence="3 4" key="1">
    <citation type="journal article" date="2014" name="Int. J. Syst. Evol. Microbiol.">
        <title>Solimonas terrae sp. nov., isolated from soil.</title>
        <authorList>
            <person name="Kim S.J."/>
            <person name="Moon J.Y."/>
            <person name="Weon H.Y."/>
            <person name="Ahn J.H."/>
            <person name="Chen W.M."/>
            <person name="Kwon S.W."/>
        </authorList>
    </citation>
    <scope>NUCLEOTIDE SEQUENCE [LARGE SCALE GENOMIC DNA]</scope>
    <source>
        <strain evidence="3 4">KIS83-12</strain>
    </source>
</reference>
<evidence type="ECO:0000256" key="1">
    <source>
        <dbReference type="SAM" id="MobiDB-lite"/>
    </source>
</evidence>
<organism evidence="3 4">
    <name type="scientific">Solimonas terrae</name>
    <dbReference type="NCBI Taxonomy" id="1396819"/>
    <lineage>
        <taxon>Bacteria</taxon>
        <taxon>Pseudomonadati</taxon>
        <taxon>Pseudomonadota</taxon>
        <taxon>Gammaproteobacteria</taxon>
        <taxon>Nevskiales</taxon>
        <taxon>Nevskiaceae</taxon>
        <taxon>Solimonas</taxon>
    </lineage>
</organism>
<accession>A0A6M2BV33</accession>
<name>A0A6M2BV33_9GAMM</name>
<protein>
    <submittedName>
        <fullName evidence="3">DUF2726 domain-containing protein</fullName>
    </submittedName>
</protein>
<evidence type="ECO:0000313" key="3">
    <source>
        <dbReference type="EMBL" id="NGY05807.1"/>
    </source>
</evidence>
<evidence type="ECO:0000259" key="2">
    <source>
        <dbReference type="Pfam" id="PF10881"/>
    </source>
</evidence>
<gene>
    <name evidence="3" type="ORF">G7Y85_13625</name>
</gene>
<feature type="region of interest" description="Disordered" evidence="1">
    <location>
        <begin position="1"/>
        <end position="23"/>
    </location>
</feature>
<dbReference type="InterPro" id="IPR024402">
    <property type="entry name" value="DUF2726"/>
</dbReference>
<feature type="domain" description="DUF2726" evidence="2">
    <location>
        <begin position="32"/>
        <end position="147"/>
    </location>
</feature>
<dbReference type="RefSeq" id="WP_166258049.1">
    <property type="nucleotide sequence ID" value="NZ_JAAMOW010000007.1"/>
</dbReference>
<dbReference type="AlphaFoldDB" id="A0A6M2BV33"/>
<comment type="caution">
    <text evidence="3">The sequence shown here is derived from an EMBL/GenBank/DDBJ whole genome shotgun (WGS) entry which is preliminary data.</text>
</comment>
<keyword evidence="4" id="KW-1185">Reference proteome</keyword>